<proteinExistence type="predicted"/>
<comment type="caution">
    <text evidence="1">The sequence shown here is derived from an EMBL/GenBank/DDBJ whole genome shotgun (WGS) entry which is preliminary data.</text>
</comment>
<evidence type="ECO:0000313" key="1">
    <source>
        <dbReference type="EMBL" id="KAA6370366.1"/>
    </source>
</evidence>
<protein>
    <submittedName>
        <fullName evidence="1">Uncharacterized protein</fullName>
    </submittedName>
</protein>
<sequence>MFENQSIDDKNHPYGIETGIIGEMVENVFNNTTLCDGSISVKVFYPNKVMLGWKLATDDSFMRGCNSSKIGARTNIQVQIGVIPVDDIYTNDAIRPSPIDQNDFKYFTSTRCYPNIKNVKLTLLTHYLCDGIIRIIFDDNYDPQVLSLEIIGEIGDSAIRYG</sequence>
<dbReference type="Proteomes" id="UP000324800">
    <property type="component" value="Unassembled WGS sequence"/>
</dbReference>
<reference evidence="1 2" key="1">
    <citation type="submission" date="2019-03" db="EMBL/GenBank/DDBJ databases">
        <title>Single cell metagenomics reveals metabolic interactions within the superorganism composed of flagellate Streblomastix strix and complex community of Bacteroidetes bacteria on its surface.</title>
        <authorList>
            <person name="Treitli S.C."/>
            <person name="Kolisko M."/>
            <person name="Husnik F."/>
            <person name="Keeling P."/>
            <person name="Hampl V."/>
        </authorList>
    </citation>
    <scope>NUCLEOTIDE SEQUENCE [LARGE SCALE GENOMIC DNA]</scope>
    <source>
        <strain evidence="1">ST1C</strain>
    </source>
</reference>
<gene>
    <name evidence="1" type="ORF">EZS28_034107</name>
</gene>
<accession>A0A5J4UHS6</accession>
<organism evidence="1 2">
    <name type="scientific">Streblomastix strix</name>
    <dbReference type="NCBI Taxonomy" id="222440"/>
    <lineage>
        <taxon>Eukaryota</taxon>
        <taxon>Metamonada</taxon>
        <taxon>Preaxostyla</taxon>
        <taxon>Oxymonadida</taxon>
        <taxon>Streblomastigidae</taxon>
        <taxon>Streblomastix</taxon>
    </lineage>
</organism>
<name>A0A5J4UHS6_9EUKA</name>
<dbReference type="EMBL" id="SNRW01015458">
    <property type="protein sequence ID" value="KAA6370366.1"/>
    <property type="molecule type" value="Genomic_DNA"/>
</dbReference>
<evidence type="ECO:0000313" key="2">
    <source>
        <dbReference type="Proteomes" id="UP000324800"/>
    </source>
</evidence>
<dbReference type="AlphaFoldDB" id="A0A5J4UHS6"/>